<dbReference type="SUPFAM" id="SSF55486">
    <property type="entry name" value="Metalloproteases ('zincins'), catalytic domain"/>
    <property type="match status" value="1"/>
</dbReference>
<reference evidence="9" key="1">
    <citation type="submission" date="2017-02" db="EMBL/GenBank/DDBJ databases">
        <authorList>
            <person name="Regsiter A."/>
            <person name="William W."/>
        </authorList>
    </citation>
    <scope>NUCLEOTIDE SEQUENCE</scope>
    <source>
        <strain evidence="9">BdmA 4</strain>
    </source>
</reference>
<dbReference type="EMBL" id="FWDO01000008">
    <property type="protein sequence ID" value="SLM19900.1"/>
    <property type="molecule type" value="Genomic_DNA"/>
</dbReference>
<keyword evidence="4 6" id="KW-0862">Zinc</keyword>
<dbReference type="InterPro" id="IPR001567">
    <property type="entry name" value="Pept_M3A_M3B_dom"/>
</dbReference>
<evidence type="ECO:0000259" key="7">
    <source>
        <dbReference type="Pfam" id="PF01432"/>
    </source>
</evidence>
<keyword evidence="1 6" id="KW-0645">Protease</keyword>
<keyword evidence="5 6" id="KW-0482">Metalloprotease</keyword>
<dbReference type="GO" id="GO:0006508">
    <property type="term" value="P:proteolysis"/>
    <property type="evidence" value="ECO:0007669"/>
    <property type="project" value="UniProtKB-KW"/>
</dbReference>
<dbReference type="CDD" id="cd09608">
    <property type="entry name" value="M3B_PepF"/>
    <property type="match status" value="1"/>
</dbReference>
<evidence type="ECO:0000313" key="9">
    <source>
        <dbReference type="EMBL" id="SLM19900.1"/>
    </source>
</evidence>
<keyword evidence="3 6" id="KW-0378">Hydrolase</keyword>
<dbReference type="GO" id="GO:0006518">
    <property type="term" value="P:peptide metabolic process"/>
    <property type="evidence" value="ECO:0007669"/>
    <property type="project" value="TreeGrafter"/>
</dbReference>
<organism evidence="9">
    <name type="scientific">uncultured spirochete</name>
    <dbReference type="NCBI Taxonomy" id="156406"/>
    <lineage>
        <taxon>Bacteria</taxon>
        <taxon>Pseudomonadati</taxon>
        <taxon>Spirochaetota</taxon>
        <taxon>Spirochaetia</taxon>
        <taxon>Spirochaetales</taxon>
        <taxon>environmental samples</taxon>
    </lineage>
</organism>
<dbReference type="Gene3D" id="1.20.140.70">
    <property type="entry name" value="Oligopeptidase f, N-terminal domain"/>
    <property type="match status" value="1"/>
</dbReference>
<dbReference type="InterPro" id="IPR042088">
    <property type="entry name" value="OligoPept_F_C"/>
</dbReference>
<dbReference type="PANTHER" id="PTHR11804">
    <property type="entry name" value="PROTEASE M3 THIMET OLIGOPEPTIDASE-RELATED"/>
    <property type="match status" value="1"/>
</dbReference>
<evidence type="ECO:0000256" key="2">
    <source>
        <dbReference type="ARBA" id="ARBA00022723"/>
    </source>
</evidence>
<dbReference type="EC" id="3.4.24.-" evidence="6"/>
<comment type="similarity">
    <text evidence="6">Belongs to the peptidase M3B family.</text>
</comment>
<evidence type="ECO:0000256" key="3">
    <source>
        <dbReference type="ARBA" id="ARBA00022801"/>
    </source>
</evidence>
<dbReference type="Pfam" id="PF01432">
    <property type="entry name" value="Peptidase_M3"/>
    <property type="match status" value="1"/>
</dbReference>
<keyword evidence="2 6" id="KW-0479">Metal-binding</keyword>
<dbReference type="InterPro" id="IPR013647">
    <property type="entry name" value="OligopepF_N_dom"/>
</dbReference>
<dbReference type="GO" id="GO:0046872">
    <property type="term" value="F:metal ion binding"/>
    <property type="evidence" value="ECO:0007669"/>
    <property type="project" value="UniProtKB-UniRule"/>
</dbReference>
<dbReference type="Pfam" id="PF08439">
    <property type="entry name" value="Peptidase_M3_N"/>
    <property type="match status" value="1"/>
</dbReference>
<comment type="function">
    <text evidence="6">Has oligopeptidase activity and degrades a variety of small bioactive peptides.</text>
</comment>
<dbReference type="GO" id="GO:0004222">
    <property type="term" value="F:metalloendopeptidase activity"/>
    <property type="evidence" value="ECO:0007669"/>
    <property type="project" value="UniProtKB-UniRule"/>
</dbReference>
<evidence type="ECO:0000259" key="8">
    <source>
        <dbReference type="Pfam" id="PF08439"/>
    </source>
</evidence>
<comment type="cofactor">
    <cofactor evidence="6">
        <name>Zn(2+)</name>
        <dbReference type="ChEBI" id="CHEBI:29105"/>
    </cofactor>
    <text evidence="6">Binds 1 zinc ion.</text>
</comment>
<gene>
    <name evidence="9" type="primary">pepF</name>
    <name evidence="9" type="ORF">SPIRO4BDMA_80007</name>
</gene>
<dbReference type="InterPro" id="IPR045090">
    <property type="entry name" value="Pept_M3A_M3B"/>
</dbReference>
<dbReference type="InterPro" id="IPR004438">
    <property type="entry name" value="Peptidase_M3B"/>
</dbReference>
<name>A0A3P3XUE9_9SPIR</name>
<dbReference type="Gene3D" id="1.10.287.830">
    <property type="entry name" value="putative peptidase helix hairpin domain like"/>
    <property type="match status" value="1"/>
</dbReference>
<evidence type="ECO:0000256" key="6">
    <source>
        <dbReference type="RuleBase" id="RU368091"/>
    </source>
</evidence>
<evidence type="ECO:0000256" key="5">
    <source>
        <dbReference type="ARBA" id="ARBA00023049"/>
    </source>
</evidence>
<dbReference type="PANTHER" id="PTHR11804:SF84">
    <property type="entry name" value="SACCHAROLYSIN"/>
    <property type="match status" value="1"/>
</dbReference>
<accession>A0A3P3XUE9</accession>
<sequence length="601" mass="67915">MTKTIPERSEISGEHKWNLSSLFKDDAEWERNFAILGAMLPEAEEKKKTDFSASADAFLDTLRAYEQYLILEERLGYYAQLRAAEDEGNSTARGLFARFVGVSSQGQAAWSWLSPTIQALGDDFVAGCLASQTFADYRVFLTKLRRFKPHVLSEAEERLLALQTESAQTAQEAFSVLTNVDLNFGTVETPEGPKPLTQSTFISFMRMQDRSVRKAAYLQFYSHFEAHQNTLGALYAGSVKLDKYQAQVRKYPSARTMALFPDNVAEAAYDNLISTVNENLPILHRYYGLRKEILGLEGLRHYDVYVPLVKEVKASHGYEEAVDIVIEALKPLGEDYVRTLRNGLLGGWVDRYENKGKRSGAFSAGSFIGEPYILMNYKDDVLDDLFTIAHEGGHSMHSWHSARNNPFMCYNYTIFEAEVASTFNEQLVFSYLYDHSSDDREKAFLVATRIDDTLATLFRQTMFAEFEKRAHEIAESGEALTVDVLRKEYRALLEKYFGPEMAFENVSDMEGLRIPHFYNAFYVYKYATGLSASIALSEKVLHGGMAERDAYLDFLKSGGSRFPIESLKLAGVDMSTPEPVEAACRRFAGDVEQLAALLQKK</sequence>
<proteinExistence type="inferred from homology"/>
<feature type="domain" description="Peptidase M3A/M3B catalytic" evidence="7">
    <location>
        <begin position="204"/>
        <end position="585"/>
    </location>
</feature>
<evidence type="ECO:0000256" key="1">
    <source>
        <dbReference type="ARBA" id="ARBA00022670"/>
    </source>
</evidence>
<protein>
    <recommendedName>
        <fullName evidence="6">Oligopeptidase F</fullName>
        <ecNumber evidence="6">3.4.24.-</ecNumber>
    </recommendedName>
</protein>
<dbReference type="Gene3D" id="1.10.1370.20">
    <property type="entry name" value="Oligoendopeptidase f, C-terminal domain"/>
    <property type="match status" value="1"/>
</dbReference>
<dbReference type="NCBIfam" id="TIGR00181">
    <property type="entry name" value="pepF"/>
    <property type="match status" value="1"/>
</dbReference>
<feature type="domain" description="Oligopeptidase F N-terminal" evidence="8">
    <location>
        <begin position="117"/>
        <end position="184"/>
    </location>
</feature>
<dbReference type="AlphaFoldDB" id="A0A3P3XUE9"/>
<evidence type="ECO:0000256" key="4">
    <source>
        <dbReference type="ARBA" id="ARBA00022833"/>
    </source>
</evidence>